<accession>A0AAV9GJ36</accession>
<dbReference type="Proteomes" id="UP001321760">
    <property type="component" value="Unassembled WGS sequence"/>
</dbReference>
<gene>
    <name evidence="1" type="ORF">QBC34DRAFT_467550</name>
</gene>
<protein>
    <submittedName>
        <fullName evidence="1">Uncharacterized protein</fullName>
    </submittedName>
</protein>
<comment type="caution">
    <text evidence="1">The sequence shown here is derived from an EMBL/GenBank/DDBJ whole genome shotgun (WGS) entry which is preliminary data.</text>
</comment>
<dbReference type="PANTHER" id="PTHR14187:SF82">
    <property type="entry name" value="FAMILY CHAPERONE, PUTATIVE (AFU_ORTHOLOGUE AFUA_7G08575)-RELATED"/>
    <property type="match status" value="1"/>
</dbReference>
<dbReference type="EMBL" id="MU865950">
    <property type="protein sequence ID" value="KAK4447403.1"/>
    <property type="molecule type" value="Genomic_DNA"/>
</dbReference>
<dbReference type="PANTHER" id="PTHR14187">
    <property type="entry name" value="ALPHA KINASE/ELONGATION FACTOR 2 KINASE"/>
    <property type="match status" value="1"/>
</dbReference>
<dbReference type="AlphaFoldDB" id="A0AAV9GJ36"/>
<dbReference type="SUPFAM" id="SSF53067">
    <property type="entry name" value="Actin-like ATPase domain"/>
    <property type="match status" value="1"/>
</dbReference>
<evidence type="ECO:0000313" key="1">
    <source>
        <dbReference type="EMBL" id="KAK4447403.1"/>
    </source>
</evidence>
<keyword evidence="2" id="KW-1185">Reference proteome</keyword>
<sequence>MASKDKQNNPRVILAIDYGTTFTGLSWMEVLADGSHTTHKLFEDWPGLSSRKVPSAVSYTGSSDGQQQWGHDIQTGSEVLRWTKLELRQGTRVDELKKLRATVVPAHLCMDAEDIITDYLKKVTRRWFEHMSAHNASTLRNVPLDVVITNPAEWPYTAKNKTVRAVHSALSPGRFPTLRRTYLCSEPMASALYTAHSASMKDRARLMPVSRFSCIE</sequence>
<organism evidence="1 2">
    <name type="scientific">Podospora aff. communis PSN243</name>
    <dbReference type="NCBI Taxonomy" id="3040156"/>
    <lineage>
        <taxon>Eukaryota</taxon>
        <taxon>Fungi</taxon>
        <taxon>Dikarya</taxon>
        <taxon>Ascomycota</taxon>
        <taxon>Pezizomycotina</taxon>
        <taxon>Sordariomycetes</taxon>
        <taxon>Sordariomycetidae</taxon>
        <taxon>Sordariales</taxon>
        <taxon>Podosporaceae</taxon>
        <taxon>Podospora</taxon>
    </lineage>
</organism>
<dbReference type="InterPro" id="IPR043129">
    <property type="entry name" value="ATPase_NBD"/>
</dbReference>
<name>A0AAV9GJ36_9PEZI</name>
<dbReference type="Gene3D" id="3.30.420.40">
    <property type="match status" value="1"/>
</dbReference>
<reference evidence="1" key="2">
    <citation type="submission" date="2023-05" db="EMBL/GenBank/DDBJ databases">
        <authorList>
            <consortium name="Lawrence Berkeley National Laboratory"/>
            <person name="Steindorff A."/>
            <person name="Hensen N."/>
            <person name="Bonometti L."/>
            <person name="Westerberg I."/>
            <person name="Brannstrom I.O."/>
            <person name="Guillou S."/>
            <person name="Cros-Aarteil S."/>
            <person name="Calhoun S."/>
            <person name="Haridas S."/>
            <person name="Kuo A."/>
            <person name="Mondo S."/>
            <person name="Pangilinan J."/>
            <person name="Riley R."/>
            <person name="Labutti K."/>
            <person name="Andreopoulos B."/>
            <person name="Lipzen A."/>
            <person name="Chen C."/>
            <person name="Yanf M."/>
            <person name="Daum C."/>
            <person name="Ng V."/>
            <person name="Clum A."/>
            <person name="Ohm R."/>
            <person name="Martin F."/>
            <person name="Silar P."/>
            <person name="Natvig D."/>
            <person name="Lalanne C."/>
            <person name="Gautier V."/>
            <person name="Ament-Velasquez S.L."/>
            <person name="Kruys A."/>
            <person name="Hutchinson M.I."/>
            <person name="Powell A.J."/>
            <person name="Barry K."/>
            <person name="Miller A.N."/>
            <person name="Grigoriev I.V."/>
            <person name="Debuchy R."/>
            <person name="Gladieux P."/>
            <person name="Thoren M.H."/>
            <person name="Johannesson H."/>
        </authorList>
    </citation>
    <scope>NUCLEOTIDE SEQUENCE</scope>
    <source>
        <strain evidence="1">PSN243</strain>
    </source>
</reference>
<reference evidence="1" key="1">
    <citation type="journal article" date="2023" name="Mol. Phylogenet. Evol.">
        <title>Genome-scale phylogeny and comparative genomics of the fungal order Sordariales.</title>
        <authorList>
            <person name="Hensen N."/>
            <person name="Bonometti L."/>
            <person name="Westerberg I."/>
            <person name="Brannstrom I.O."/>
            <person name="Guillou S."/>
            <person name="Cros-Aarteil S."/>
            <person name="Calhoun S."/>
            <person name="Haridas S."/>
            <person name="Kuo A."/>
            <person name="Mondo S."/>
            <person name="Pangilinan J."/>
            <person name="Riley R."/>
            <person name="LaButti K."/>
            <person name="Andreopoulos B."/>
            <person name="Lipzen A."/>
            <person name="Chen C."/>
            <person name="Yan M."/>
            <person name="Daum C."/>
            <person name="Ng V."/>
            <person name="Clum A."/>
            <person name="Steindorff A."/>
            <person name="Ohm R.A."/>
            <person name="Martin F."/>
            <person name="Silar P."/>
            <person name="Natvig D.O."/>
            <person name="Lalanne C."/>
            <person name="Gautier V."/>
            <person name="Ament-Velasquez S.L."/>
            <person name="Kruys A."/>
            <person name="Hutchinson M.I."/>
            <person name="Powell A.J."/>
            <person name="Barry K."/>
            <person name="Miller A.N."/>
            <person name="Grigoriev I.V."/>
            <person name="Debuchy R."/>
            <person name="Gladieux P."/>
            <person name="Hiltunen Thoren M."/>
            <person name="Johannesson H."/>
        </authorList>
    </citation>
    <scope>NUCLEOTIDE SEQUENCE</scope>
    <source>
        <strain evidence="1">PSN243</strain>
    </source>
</reference>
<evidence type="ECO:0000313" key="2">
    <source>
        <dbReference type="Proteomes" id="UP001321760"/>
    </source>
</evidence>
<proteinExistence type="predicted"/>